<feature type="region of interest" description="Disordered" evidence="2">
    <location>
        <begin position="328"/>
        <end position="353"/>
    </location>
</feature>
<evidence type="ECO:0000256" key="2">
    <source>
        <dbReference type="SAM" id="MobiDB-lite"/>
    </source>
</evidence>
<dbReference type="AlphaFoldDB" id="A0AAQ3M5P4"/>
<dbReference type="Pfam" id="PF00067">
    <property type="entry name" value="p450"/>
    <property type="match status" value="1"/>
</dbReference>
<reference evidence="3 4" key="1">
    <citation type="submission" date="2023-11" db="EMBL/GenBank/DDBJ databases">
        <title>An acidophilic fungus is an integral part of prey digestion in a carnivorous sundew plant.</title>
        <authorList>
            <person name="Tsai I.J."/>
        </authorList>
    </citation>
    <scope>NUCLEOTIDE SEQUENCE [LARGE SCALE GENOMIC DNA]</scope>
    <source>
        <strain evidence="3">169a</strain>
    </source>
</reference>
<dbReference type="Gene3D" id="1.10.630.10">
    <property type="entry name" value="Cytochrome P450"/>
    <property type="match status" value="1"/>
</dbReference>
<organism evidence="3 4">
    <name type="scientific">Acrodontium crateriforme</name>
    <dbReference type="NCBI Taxonomy" id="150365"/>
    <lineage>
        <taxon>Eukaryota</taxon>
        <taxon>Fungi</taxon>
        <taxon>Dikarya</taxon>
        <taxon>Ascomycota</taxon>
        <taxon>Pezizomycotina</taxon>
        <taxon>Dothideomycetes</taxon>
        <taxon>Dothideomycetidae</taxon>
        <taxon>Mycosphaerellales</taxon>
        <taxon>Teratosphaeriaceae</taxon>
        <taxon>Acrodontium</taxon>
    </lineage>
</organism>
<dbReference type="Proteomes" id="UP001303373">
    <property type="component" value="Chromosome 6"/>
</dbReference>
<dbReference type="GO" id="GO:0016705">
    <property type="term" value="F:oxidoreductase activity, acting on paired donors, with incorporation or reduction of molecular oxygen"/>
    <property type="evidence" value="ECO:0007669"/>
    <property type="project" value="InterPro"/>
</dbReference>
<evidence type="ECO:0000313" key="4">
    <source>
        <dbReference type="Proteomes" id="UP001303373"/>
    </source>
</evidence>
<evidence type="ECO:0000313" key="3">
    <source>
        <dbReference type="EMBL" id="WPH01780.1"/>
    </source>
</evidence>
<accession>A0AAQ3M5P4</accession>
<dbReference type="SUPFAM" id="SSF48264">
    <property type="entry name" value="Cytochrome P450"/>
    <property type="match status" value="1"/>
</dbReference>
<dbReference type="PANTHER" id="PTHR24305">
    <property type="entry name" value="CYTOCHROME P450"/>
    <property type="match status" value="1"/>
</dbReference>
<gene>
    <name evidence="3" type="ORF">R9X50_00463300</name>
</gene>
<proteinExistence type="inferred from homology"/>
<protein>
    <recommendedName>
        <fullName evidence="5">Cytochrome P450</fullName>
    </recommendedName>
</protein>
<evidence type="ECO:0008006" key="5">
    <source>
        <dbReference type="Google" id="ProtNLM"/>
    </source>
</evidence>
<dbReference type="InterPro" id="IPR036396">
    <property type="entry name" value="Cyt_P450_sf"/>
</dbReference>
<evidence type="ECO:0000256" key="1">
    <source>
        <dbReference type="ARBA" id="ARBA00010617"/>
    </source>
</evidence>
<dbReference type="GO" id="GO:0004497">
    <property type="term" value="F:monooxygenase activity"/>
    <property type="evidence" value="ECO:0007669"/>
    <property type="project" value="InterPro"/>
</dbReference>
<comment type="similarity">
    <text evidence="1">Belongs to the cytochrome P450 family.</text>
</comment>
<dbReference type="GO" id="GO:0005506">
    <property type="term" value="F:iron ion binding"/>
    <property type="evidence" value="ECO:0007669"/>
    <property type="project" value="InterPro"/>
</dbReference>
<dbReference type="EMBL" id="CP138585">
    <property type="protein sequence ID" value="WPH01780.1"/>
    <property type="molecule type" value="Genomic_DNA"/>
</dbReference>
<sequence>MLFNFAMMSTWNFFGRSIIYPIYLSPLRHIPTVLGCPLWGQTYTRLTNEIGVPERTWHEDLGPIIRFHLPFGTERISIVDEQALREINVRNPHYFVRPAQVIRWMIPILGERGILLANGVLHVRQRKALAFAFSPASIRRLECRFWEKGFCLTDELSGLLDCSLQEHGSDGCLDGFDWIQHATFDLIGLVSFDWDVNSLGSTVSPLRNVFAEIFALDTGSCLVQTLRLYLNFVKYLLCKMNRAIDSGSKVLKEISEQILPSKLKDMDSTIVSDDIISQIISQNEKLPHNHPDRLSYQEIKHDIMTIFGAGHDTTAAALAWTLDQLSKHPSKTNVEPKSKPTFLLSKTHAYPTH</sequence>
<dbReference type="PANTHER" id="PTHR24305:SF166">
    <property type="entry name" value="CYTOCHROME P450 12A4, MITOCHONDRIAL-RELATED"/>
    <property type="match status" value="1"/>
</dbReference>
<dbReference type="InterPro" id="IPR050121">
    <property type="entry name" value="Cytochrome_P450_monoxygenase"/>
</dbReference>
<keyword evidence="4" id="KW-1185">Reference proteome</keyword>
<dbReference type="InterPro" id="IPR001128">
    <property type="entry name" value="Cyt_P450"/>
</dbReference>
<name>A0AAQ3M5P4_9PEZI</name>
<dbReference type="GO" id="GO:0020037">
    <property type="term" value="F:heme binding"/>
    <property type="evidence" value="ECO:0007669"/>
    <property type="project" value="InterPro"/>
</dbReference>